<name>A0A4Q7M3B4_9MICO</name>
<proteinExistence type="predicted"/>
<dbReference type="Pfam" id="PF14219">
    <property type="entry name" value="DUF4328"/>
    <property type="match status" value="1"/>
</dbReference>
<organism evidence="4 5">
    <name type="scientific">Xylanimonas ulmi</name>
    <dbReference type="NCBI Taxonomy" id="228973"/>
    <lineage>
        <taxon>Bacteria</taxon>
        <taxon>Bacillati</taxon>
        <taxon>Actinomycetota</taxon>
        <taxon>Actinomycetes</taxon>
        <taxon>Micrococcales</taxon>
        <taxon>Promicromonosporaceae</taxon>
        <taxon>Xylanimonas</taxon>
    </lineage>
</organism>
<keyword evidence="2" id="KW-0472">Membrane</keyword>
<dbReference type="EMBL" id="SGWX01000001">
    <property type="protein sequence ID" value="RZS61347.1"/>
    <property type="molecule type" value="Genomic_DNA"/>
</dbReference>
<dbReference type="Proteomes" id="UP000293852">
    <property type="component" value="Unassembled WGS sequence"/>
</dbReference>
<feature type="transmembrane region" description="Helical" evidence="2">
    <location>
        <begin position="56"/>
        <end position="78"/>
    </location>
</feature>
<feature type="transmembrane region" description="Helical" evidence="2">
    <location>
        <begin position="98"/>
        <end position="124"/>
    </location>
</feature>
<feature type="transmembrane region" description="Helical" evidence="2">
    <location>
        <begin position="136"/>
        <end position="155"/>
    </location>
</feature>
<sequence>MTEQPRVPHLTPPSPSPGPALRAGPDARDVPAFRGYQPRRTPVLPQAPTRLATATVAIAAAVTLAQVALLLATLHAAASAASGRAGGGPAAGTTAVDVTGLLVVLAQVGAFVVTCGWLSAARAFAQAASEVGHVRGGVWVWLGWVVPIVNLWFPYQVVRDVAAGTGVRPRATLGLWWGCWLAAMLLGNVEAFGAQTASRLDVAADLGATAATLAAFALWARVVRAVAARQAAWPSAAR</sequence>
<keyword evidence="2" id="KW-0812">Transmembrane</keyword>
<evidence type="ECO:0000256" key="1">
    <source>
        <dbReference type="SAM" id="MobiDB-lite"/>
    </source>
</evidence>
<reference evidence="4 5" key="1">
    <citation type="submission" date="2019-02" db="EMBL/GenBank/DDBJ databases">
        <title>Sequencing the genomes of 1000 actinobacteria strains.</title>
        <authorList>
            <person name="Klenk H.-P."/>
        </authorList>
    </citation>
    <scope>NUCLEOTIDE SEQUENCE [LARGE SCALE GENOMIC DNA]</scope>
    <source>
        <strain evidence="4 5">DSM 16932</strain>
    </source>
</reference>
<comment type="caution">
    <text evidence="4">The sequence shown here is derived from an EMBL/GenBank/DDBJ whole genome shotgun (WGS) entry which is preliminary data.</text>
</comment>
<evidence type="ECO:0000259" key="3">
    <source>
        <dbReference type="Pfam" id="PF14219"/>
    </source>
</evidence>
<feature type="transmembrane region" description="Helical" evidence="2">
    <location>
        <begin position="200"/>
        <end position="220"/>
    </location>
</feature>
<dbReference type="AlphaFoldDB" id="A0A4Q7M3B4"/>
<keyword evidence="5" id="KW-1185">Reference proteome</keyword>
<dbReference type="RefSeq" id="WP_130413958.1">
    <property type="nucleotide sequence ID" value="NZ_SGWX01000001.1"/>
</dbReference>
<feature type="region of interest" description="Disordered" evidence="1">
    <location>
        <begin position="1"/>
        <end position="30"/>
    </location>
</feature>
<evidence type="ECO:0000256" key="2">
    <source>
        <dbReference type="SAM" id="Phobius"/>
    </source>
</evidence>
<gene>
    <name evidence="4" type="ORF">EV386_1645</name>
</gene>
<keyword evidence="2" id="KW-1133">Transmembrane helix</keyword>
<evidence type="ECO:0000313" key="4">
    <source>
        <dbReference type="EMBL" id="RZS61347.1"/>
    </source>
</evidence>
<accession>A0A4Q7M3B4</accession>
<dbReference type="InterPro" id="IPR025565">
    <property type="entry name" value="DUF4328"/>
</dbReference>
<dbReference type="OrthoDB" id="4174975at2"/>
<feature type="domain" description="DUF4328" evidence="3">
    <location>
        <begin position="93"/>
        <end position="204"/>
    </location>
</feature>
<evidence type="ECO:0000313" key="5">
    <source>
        <dbReference type="Proteomes" id="UP000293852"/>
    </source>
</evidence>
<feature type="transmembrane region" description="Helical" evidence="2">
    <location>
        <begin position="175"/>
        <end position="193"/>
    </location>
</feature>
<protein>
    <submittedName>
        <fullName evidence="4">Uncharacterized protein DUF4328</fullName>
    </submittedName>
</protein>